<comment type="subcellular location">
    <subcellularLocation>
        <location evidence="1 10">Cell outer membrane</location>
        <topology evidence="1 10">Multi-pass membrane protein</topology>
    </subcellularLocation>
</comment>
<evidence type="ECO:0000259" key="12">
    <source>
        <dbReference type="Pfam" id="PF00593"/>
    </source>
</evidence>
<dbReference type="SUPFAM" id="SSF56935">
    <property type="entry name" value="Porins"/>
    <property type="match status" value="1"/>
</dbReference>
<evidence type="ECO:0000256" key="5">
    <source>
        <dbReference type="ARBA" id="ARBA00022729"/>
    </source>
</evidence>
<proteinExistence type="inferred from homology"/>
<evidence type="ECO:0000256" key="10">
    <source>
        <dbReference type="PROSITE-ProRule" id="PRU01360"/>
    </source>
</evidence>
<dbReference type="Pfam" id="PF00593">
    <property type="entry name" value="TonB_dep_Rec_b-barrel"/>
    <property type="match status" value="1"/>
</dbReference>
<evidence type="ECO:0000313" key="14">
    <source>
        <dbReference type="EMBL" id="CUA88523.1"/>
    </source>
</evidence>
<dbReference type="InterPro" id="IPR037066">
    <property type="entry name" value="Plug_dom_sf"/>
</dbReference>
<feature type="domain" description="TonB-dependent receptor-like beta-barrel" evidence="12">
    <location>
        <begin position="238"/>
        <end position="636"/>
    </location>
</feature>
<keyword evidence="8 10" id="KW-0472">Membrane</keyword>
<keyword evidence="5" id="KW-0732">Signal</keyword>
<keyword evidence="7 11" id="KW-0798">TonB box</keyword>
<dbReference type="PANTHER" id="PTHR30069:SF53">
    <property type="entry name" value="COLICIN I RECEPTOR-RELATED"/>
    <property type="match status" value="1"/>
</dbReference>
<evidence type="ECO:0000256" key="8">
    <source>
        <dbReference type="ARBA" id="ARBA00023136"/>
    </source>
</evidence>
<dbReference type="PROSITE" id="PS52016">
    <property type="entry name" value="TONB_DEPENDENT_REC_3"/>
    <property type="match status" value="1"/>
</dbReference>
<keyword evidence="3 10" id="KW-1134">Transmembrane beta strand</keyword>
<keyword evidence="14" id="KW-0675">Receptor</keyword>
<dbReference type="InterPro" id="IPR039426">
    <property type="entry name" value="TonB-dep_rcpt-like"/>
</dbReference>
<evidence type="ECO:0000256" key="4">
    <source>
        <dbReference type="ARBA" id="ARBA00022692"/>
    </source>
</evidence>
<name>A0ABM9U512_9HYPH</name>
<dbReference type="Gene3D" id="2.170.130.10">
    <property type="entry name" value="TonB-dependent receptor, plug domain"/>
    <property type="match status" value="1"/>
</dbReference>
<keyword evidence="15" id="KW-1185">Reference proteome</keyword>
<evidence type="ECO:0000256" key="11">
    <source>
        <dbReference type="RuleBase" id="RU003357"/>
    </source>
</evidence>
<evidence type="ECO:0000256" key="6">
    <source>
        <dbReference type="ARBA" id="ARBA00023065"/>
    </source>
</evidence>
<protein>
    <submittedName>
        <fullName evidence="14">Outer membrane cobalamin receptor protein</fullName>
    </submittedName>
</protein>
<evidence type="ECO:0000259" key="13">
    <source>
        <dbReference type="Pfam" id="PF07715"/>
    </source>
</evidence>
<gene>
    <name evidence="14" type="ORF">Ga0061061_10538</name>
</gene>
<feature type="domain" description="TonB-dependent receptor plug" evidence="13">
    <location>
        <begin position="55"/>
        <end position="160"/>
    </location>
</feature>
<keyword evidence="2 10" id="KW-0813">Transport</keyword>
<keyword evidence="9 10" id="KW-0998">Cell outer membrane</keyword>
<evidence type="ECO:0000256" key="1">
    <source>
        <dbReference type="ARBA" id="ARBA00004571"/>
    </source>
</evidence>
<dbReference type="Proteomes" id="UP000182178">
    <property type="component" value="Unassembled WGS sequence"/>
</dbReference>
<dbReference type="EMBL" id="CYHC01000005">
    <property type="protein sequence ID" value="CUA88523.1"/>
    <property type="molecule type" value="Genomic_DNA"/>
</dbReference>
<dbReference type="InterPro" id="IPR012910">
    <property type="entry name" value="Plug_dom"/>
</dbReference>
<evidence type="ECO:0000256" key="2">
    <source>
        <dbReference type="ARBA" id="ARBA00022448"/>
    </source>
</evidence>
<dbReference type="Gene3D" id="2.40.170.20">
    <property type="entry name" value="TonB-dependent receptor, beta-barrel domain"/>
    <property type="match status" value="1"/>
</dbReference>
<organism evidence="14 15">
    <name type="scientific">Chelatococcus sambhunathii</name>
    <dbReference type="NCBI Taxonomy" id="363953"/>
    <lineage>
        <taxon>Bacteria</taxon>
        <taxon>Pseudomonadati</taxon>
        <taxon>Pseudomonadota</taxon>
        <taxon>Alphaproteobacteria</taxon>
        <taxon>Hyphomicrobiales</taxon>
        <taxon>Chelatococcaceae</taxon>
        <taxon>Chelatococcus</taxon>
    </lineage>
</organism>
<dbReference type="Pfam" id="PF07715">
    <property type="entry name" value="Plug"/>
    <property type="match status" value="1"/>
</dbReference>
<dbReference type="InterPro" id="IPR036942">
    <property type="entry name" value="Beta-barrel_TonB_sf"/>
</dbReference>
<evidence type="ECO:0000256" key="3">
    <source>
        <dbReference type="ARBA" id="ARBA00022452"/>
    </source>
</evidence>
<accession>A0ABM9U512</accession>
<sequence length="662" mass="70625">MEVFMAGSAGRRTLSGGIFLLSSLILAATGAAGNEITLREIVVTATRGPQAIARSGSAVTVITGEEIARAGARTLNEALRRVPGLDLTESGGTGATASVRLRGGEPGQTLVLIDGVRVNDPSTGNGQFDFSLLVPTGIERIEVLRGPQSALYGSDAMGGVVNIITRKGRGEPRAAIAAEGGSYGSRGVQAAVSGGDPRFNYAISLNGYDTAGFSRWGHRIGRLRARHPWPLENDGARRFGLSARFGFSPSEDVAFDVGGSAYVNATQYDAAFGAFPDTPSSSVQRLGQVHARATVHAFDRRLKNTFLVYANRTERDYRSISYYGSTAAPVTDWSKDGYVGGRVGASYQGDLSLDAFGLLTFGGQVERETLTSTSQPVLPVPGLRTTLDDAAQTTRSLFALHQIALAEHLNLSLGGRIDDIEGADRFATWRATLAYDIAESGTVLRASAGTGAKAPTLYQRLDPLYGNAALSPERSFGIDAGIDQKLFDGRLTLSGTLFLNRFRDLINFQSDPSCRTDQPFGCYVNVARAETSGFELAAKAELIPGRLGLDIAYTNLVAIDRTTDLRLARRPENTARIGLTLTPAPGLVIAPALVLVDARYSAAHEKDRLAPYARLDLFASYEVSEGVSLFLRGENLTDARYEEVKNYGTAGRSLYAGLKASW</sequence>
<comment type="caution">
    <text evidence="14">The sequence shown here is derived from an EMBL/GenBank/DDBJ whole genome shotgun (WGS) entry which is preliminary data.</text>
</comment>
<dbReference type="PANTHER" id="PTHR30069">
    <property type="entry name" value="TONB-DEPENDENT OUTER MEMBRANE RECEPTOR"/>
    <property type="match status" value="1"/>
</dbReference>
<comment type="similarity">
    <text evidence="10 11">Belongs to the TonB-dependent receptor family.</text>
</comment>
<keyword evidence="4 10" id="KW-0812">Transmembrane</keyword>
<reference evidence="14 15" key="1">
    <citation type="submission" date="2015-08" db="EMBL/GenBank/DDBJ databases">
        <authorList>
            <person name="Varghese N."/>
        </authorList>
    </citation>
    <scope>NUCLEOTIDE SEQUENCE [LARGE SCALE GENOMIC DNA]</scope>
    <source>
        <strain evidence="14 15">DSM 18167</strain>
    </source>
</reference>
<dbReference type="InterPro" id="IPR000531">
    <property type="entry name" value="Beta-barrel_TonB"/>
</dbReference>
<keyword evidence="6" id="KW-0406">Ion transport</keyword>
<evidence type="ECO:0000313" key="15">
    <source>
        <dbReference type="Proteomes" id="UP000182178"/>
    </source>
</evidence>
<evidence type="ECO:0000256" key="7">
    <source>
        <dbReference type="ARBA" id="ARBA00023077"/>
    </source>
</evidence>
<dbReference type="CDD" id="cd01347">
    <property type="entry name" value="ligand_gated_channel"/>
    <property type="match status" value="1"/>
</dbReference>
<evidence type="ECO:0000256" key="9">
    <source>
        <dbReference type="ARBA" id="ARBA00023237"/>
    </source>
</evidence>